<evidence type="ECO:0000256" key="8">
    <source>
        <dbReference type="ARBA" id="ARBA00023004"/>
    </source>
</evidence>
<comment type="catalytic activity">
    <reaction evidence="1 12">
        <text>(2R,3S)-3-isopropylmalate = (2S)-2-isopropylmalate</text>
        <dbReference type="Rhea" id="RHEA:32287"/>
        <dbReference type="ChEBI" id="CHEBI:1178"/>
        <dbReference type="ChEBI" id="CHEBI:35121"/>
        <dbReference type="EC" id="4.2.1.33"/>
    </reaction>
</comment>
<evidence type="ECO:0000259" key="14">
    <source>
        <dbReference type="Pfam" id="PF00330"/>
    </source>
</evidence>
<comment type="caution">
    <text evidence="15">The sequence shown here is derived from an EMBL/GenBank/DDBJ whole genome shotgun (WGS) entry which is preliminary data.</text>
</comment>
<dbReference type="SUPFAM" id="SSF53732">
    <property type="entry name" value="Aconitase iron-sulfur domain"/>
    <property type="match status" value="1"/>
</dbReference>
<dbReference type="InterPro" id="IPR050067">
    <property type="entry name" value="IPM_dehydratase_rel_enz"/>
</dbReference>
<dbReference type="NCBIfam" id="TIGR00170">
    <property type="entry name" value="leuC"/>
    <property type="match status" value="1"/>
</dbReference>
<comment type="similarity">
    <text evidence="12">Belongs to the aconitase/IPM isomerase family. LeuC type 1 subfamily.</text>
</comment>
<keyword evidence="5 12" id="KW-0004">4Fe-4S</keyword>
<dbReference type="EC" id="4.2.1.33" evidence="12"/>
<evidence type="ECO:0000256" key="2">
    <source>
        <dbReference type="ARBA" id="ARBA00002695"/>
    </source>
</evidence>
<dbReference type="InterPro" id="IPR004430">
    <property type="entry name" value="3-IsopropMal_deHydase_lsu"/>
</dbReference>
<evidence type="ECO:0000313" key="15">
    <source>
        <dbReference type="EMBL" id="MBB4071004.1"/>
    </source>
</evidence>
<dbReference type="InterPro" id="IPR001030">
    <property type="entry name" value="Acoase/IPM_deHydtase_lsu_aba"/>
</dbReference>
<protein>
    <recommendedName>
        <fullName evidence="12">3-isopropylmalate dehydratase large subunit</fullName>
        <ecNumber evidence="12">4.2.1.33</ecNumber>
    </recommendedName>
    <alternativeName>
        <fullName evidence="12">Alpha-IPM isomerase</fullName>
        <shortName evidence="12">IPMI</shortName>
    </alternativeName>
    <alternativeName>
        <fullName evidence="12">Isopropylmalate isomerase</fullName>
    </alternativeName>
</protein>
<dbReference type="Gene3D" id="3.30.499.10">
    <property type="entry name" value="Aconitase, domain 3"/>
    <property type="match status" value="2"/>
</dbReference>
<evidence type="ECO:0000256" key="1">
    <source>
        <dbReference type="ARBA" id="ARBA00000491"/>
    </source>
</evidence>
<evidence type="ECO:0000313" key="16">
    <source>
        <dbReference type="Proteomes" id="UP000571183"/>
    </source>
</evidence>
<dbReference type="InterPro" id="IPR015931">
    <property type="entry name" value="Acnase/IPM_dHydase_lsu_aba_1/3"/>
</dbReference>
<dbReference type="CDD" id="cd01583">
    <property type="entry name" value="IPMI"/>
    <property type="match status" value="1"/>
</dbReference>
<dbReference type="PANTHER" id="PTHR43822:SF9">
    <property type="entry name" value="3-ISOPROPYLMALATE DEHYDRATASE"/>
    <property type="match status" value="1"/>
</dbReference>
<keyword evidence="16" id="KW-1185">Reference proteome</keyword>
<dbReference type="Pfam" id="PF00330">
    <property type="entry name" value="Aconitase"/>
    <property type="match status" value="1"/>
</dbReference>
<name>A0A840DD79_9MICO</name>
<dbReference type="InterPro" id="IPR036008">
    <property type="entry name" value="Aconitase_4Fe-4S_dom"/>
</dbReference>
<feature type="binding site" evidence="12">
    <location>
        <position position="421"/>
    </location>
    <ligand>
        <name>[4Fe-4S] cluster</name>
        <dbReference type="ChEBI" id="CHEBI:49883"/>
    </ligand>
</feature>
<evidence type="ECO:0000256" key="11">
    <source>
        <dbReference type="ARBA" id="ARBA00023304"/>
    </source>
</evidence>
<organism evidence="15 16">
    <name type="scientific">Canibacter oris</name>
    <dbReference type="NCBI Taxonomy" id="1365628"/>
    <lineage>
        <taxon>Bacteria</taxon>
        <taxon>Bacillati</taxon>
        <taxon>Actinomycetota</taxon>
        <taxon>Actinomycetes</taxon>
        <taxon>Micrococcales</taxon>
        <taxon>Microbacteriaceae</taxon>
        <taxon>Canibacter</taxon>
    </lineage>
</organism>
<dbReference type="Proteomes" id="UP000571183">
    <property type="component" value="Unassembled WGS sequence"/>
</dbReference>
<comment type="cofactor">
    <cofactor evidence="12">
        <name>[4Fe-4S] cluster</name>
        <dbReference type="ChEBI" id="CHEBI:49883"/>
    </cofactor>
    <text evidence="12">Binds 1 [4Fe-4S] cluster per subunit.</text>
</comment>
<evidence type="ECO:0000256" key="12">
    <source>
        <dbReference type="HAMAP-Rule" id="MF_01026"/>
    </source>
</evidence>
<feature type="binding site" evidence="12">
    <location>
        <position position="358"/>
    </location>
    <ligand>
        <name>[4Fe-4S] cluster</name>
        <dbReference type="ChEBI" id="CHEBI:49883"/>
    </ligand>
</feature>
<dbReference type="AlphaFoldDB" id="A0A840DD79"/>
<gene>
    <name evidence="12" type="primary">leuC</name>
    <name evidence="15" type="ORF">F5897_000288</name>
</gene>
<accession>A0A840DD79</accession>
<dbReference type="EMBL" id="JACIFD010000002">
    <property type="protein sequence ID" value="MBB4071004.1"/>
    <property type="molecule type" value="Genomic_DNA"/>
</dbReference>
<comment type="pathway">
    <text evidence="3 12">Amino-acid biosynthesis; L-leucine biosynthesis; L-leucine from 3-methyl-2-oxobutanoate: step 2/4.</text>
</comment>
<dbReference type="FunFam" id="3.30.499.10:FF:000007">
    <property type="entry name" value="3-isopropylmalate dehydratase large subunit"/>
    <property type="match status" value="1"/>
</dbReference>
<reference evidence="15" key="1">
    <citation type="submission" date="2020-08" db="EMBL/GenBank/DDBJ databases">
        <title>Sequencing the genomes of 1000 actinobacteria strains.</title>
        <authorList>
            <person name="Klenk H.-P."/>
        </authorList>
    </citation>
    <scope>NUCLEOTIDE SEQUENCE [LARGE SCALE GENOMIC DNA]</scope>
    <source>
        <strain evidence="15">DSM 27064</strain>
    </source>
</reference>
<dbReference type="RefSeq" id="WP_183304222.1">
    <property type="nucleotide sequence ID" value="NZ_JACIFD010000002.1"/>
</dbReference>
<dbReference type="PANTHER" id="PTHR43822">
    <property type="entry name" value="HOMOACONITASE, MITOCHONDRIAL-RELATED"/>
    <property type="match status" value="1"/>
</dbReference>
<feature type="domain" description="Aconitase/3-isopropylmalate dehydratase large subunit alpha/beta/alpha" evidence="14">
    <location>
        <begin position="17"/>
        <end position="468"/>
    </location>
</feature>
<dbReference type="NCBIfam" id="NF009116">
    <property type="entry name" value="PRK12466.1"/>
    <property type="match status" value="1"/>
</dbReference>
<evidence type="ECO:0000256" key="4">
    <source>
        <dbReference type="ARBA" id="ARBA00022430"/>
    </source>
</evidence>
<dbReference type="UniPathway" id="UPA00048">
    <property type="reaction ID" value="UER00071"/>
</dbReference>
<proteinExistence type="inferred from homology"/>
<sequence length="530" mass="57019">MSKDTSAAGERPRTLAEKIWDQHVVVKGQAGEPDLIYIDLHLIHEVTSPQAFDGLRLAQRPLRRVDLTVATEDHNTPTIDIERQIADPVSRLQIETLRQNVAEFGVRAHRLGDSEQGIVHLVGPQLGLTMPGITVVCGDSHTSTHGAFGALGFGIGTSEVEHVFATQTLALKPFKTMAINVEGQLRPGVTAKDIILAVIAKIGTGGGQGYVLEYRGEAIRNLSMEGRMTICNMSIEAGARAGMVAPDETTFEYVRGRECAPQGAAWDEAVAYWKTLPTDPGAKFDREVFIDASELEPFVTWGTNPAQGAHLSDRVPDPATFSDPNERAAAERALQYMDLQPGTPLKDISVDTVFMGSCTNSRLEDLRAFANLIRGKQKASGVRLMVVPGSARVRLDAEAEGIDKIITAFGGEWRYAGCSMCLGMNPDQLAAGERCASTSNRNFEGRQGKGGRTHLVSPLVAAATAIRGTLSSPWDLEQDAARGITHDVDPATAAQLPQLPEVPAASAVGARTRLPLSVKPSHLKQEGEER</sequence>
<evidence type="ECO:0000256" key="10">
    <source>
        <dbReference type="ARBA" id="ARBA00023239"/>
    </source>
</evidence>
<comment type="function">
    <text evidence="2 12">Catalyzes the isomerization between 2-isopropylmalate and 3-isopropylmalate, via the formation of 2-isopropylmaleate.</text>
</comment>
<keyword evidence="6 12" id="KW-0028">Amino-acid biosynthesis</keyword>
<keyword evidence="8 12" id="KW-0408">Iron</keyword>
<feature type="binding site" evidence="12">
    <location>
        <position position="418"/>
    </location>
    <ligand>
        <name>[4Fe-4S] cluster</name>
        <dbReference type="ChEBI" id="CHEBI:49883"/>
    </ligand>
</feature>
<evidence type="ECO:0000256" key="9">
    <source>
        <dbReference type="ARBA" id="ARBA00023014"/>
    </source>
</evidence>
<dbReference type="HAMAP" id="MF_01026">
    <property type="entry name" value="LeuC_type1"/>
    <property type="match status" value="1"/>
</dbReference>
<dbReference type="InterPro" id="IPR033941">
    <property type="entry name" value="IPMI_cat"/>
</dbReference>
<evidence type="ECO:0000256" key="13">
    <source>
        <dbReference type="SAM" id="MobiDB-lite"/>
    </source>
</evidence>
<dbReference type="GO" id="GO:0009098">
    <property type="term" value="P:L-leucine biosynthetic process"/>
    <property type="evidence" value="ECO:0007669"/>
    <property type="project" value="UniProtKB-UniRule"/>
</dbReference>
<keyword evidence="11 12" id="KW-0100">Branched-chain amino acid biosynthesis</keyword>
<evidence type="ECO:0000256" key="6">
    <source>
        <dbReference type="ARBA" id="ARBA00022605"/>
    </source>
</evidence>
<dbReference type="UniPathway" id="UPA00946"/>
<dbReference type="NCBIfam" id="NF004016">
    <property type="entry name" value="PRK05478.1"/>
    <property type="match status" value="1"/>
</dbReference>
<evidence type="ECO:0000256" key="3">
    <source>
        <dbReference type="ARBA" id="ARBA00004729"/>
    </source>
</evidence>
<dbReference type="GO" id="GO:0046872">
    <property type="term" value="F:metal ion binding"/>
    <property type="evidence" value="ECO:0007669"/>
    <property type="project" value="UniProtKB-KW"/>
</dbReference>
<dbReference type="PRINTS" id="PR00415">
    <property type="entry name" value="ACONITASE"/>
</dbReference>
<keyword evidence="4 12" id="KW-0432">Leucine biosynthesis</keyword>
<dbReference type="GO" id="GO:0003861">
    <property type="term" value="F:3-isopropylmalate dehydratase activity"/>
    <property type="evidence" value="ECO:0007669"/>
    <property type="project" value="UniProtKB-UniRule"/>
</dbReference>
<evidence type="ECO:0000256" key="7">
    <source>
        <dbReference type="ARBA" id="ARBA00022723"/>
    </source>
</evidence>
<keyword evidence="9 12" id="KW-0411">Iron-sulfur</keyword>
<dbReference type="InterPro" id="IPR018136">
    <property type="entry name" value="Aconitase_4Fe-4S_BS"/>
</dbReference>
<keyword evidence="7 12" id="KW-0479">Metal-binding</keyword>
<dbReference type="PROSITE" id="PS01244">
    <property type="entry name" value="ACONITASE_2"/>
    <property type="match status" value="1"/>
</dbReference>
<keyword evidence="10 12" id="KW-0456">Lyase</keyword>
<comment type="subunit">
    <text evidence="12">Heterodimer of LeuC and LeuD.</text>
</comment>
<dbReference type="GO" id="GO:0051539">
    <property type="term" value="F:4 iron, 4 sulfur cluster binding"/>
    <property type="evidence" value="ECO:0007669"/>
    <property type="project" value="UniProtKB-KW"/>
</dbReference>
<feature type="region of interest" description="Disordered" evidence="13">
    <location>
        <begin position="507"/>
        <end position="530"/>
    </location>
</feature>
<evidence type="ECO:0000256" key="5">
    <source>
        <dbReference type="ARBA" id="ARBA00022485"/>
    </source>
</evidence>